<evidence type="ECO:0000256" key="8">
    <source>
        <dbReference type="ARBA" id="ARBA00022801"/>
    </source>
</evidence>
<keyword evidence="6" id="KW-0479">Metal-binding</keyword>
<dbReference type="PANTHER" id="PTHR11409:SF39">
    <property type="entry name" value="ADENOSINE DEAMINASE 2"/>
    <property type="match status" value="1"/>
</dbReference>
<keyword evidence="8" id="KW-0378">Hydrolase</keyword>
<evidence type="ECO:0000256" key="4">
    <source>
        <dbReference type="ARBA" id="ARBA00012784"/>
    </source>
</evidence>
<dbReference type="PANTHER" id="PTHR11409">
    <property type="entry name" value="ADENOSINE DEAMINASE"/>
    <property type="match status" value="1"/>
</dbReference>
<accession>A0A0F8V2D9</accession>
<dbReference type="GO" id="GO:0006154">
    <property type="term" value="P:adenosine catabolic process"/>
    <property type="evidence" value="ECO:0007669"/>
    <property type="project" value="TreeGrafter"/>
</dbReference>
<protein>
    <recommendedName>
        <fullName evidence="4">adenosine deaminase</fullName>
        <ecNumber evidence="4">3.5.4.4</ecNumber>
    </recommendedName>
</protein>
<sequence>MAQINVEGHLLERAALLEQEKTRRHDYAFKTSMSPVAQTAAKIVRRIRAEELQSFWTGPAAPEGSRDLKEVMFPGMSFALSRDRMEQTSMWKIVAAMPKGCLLHAHMEAMIDIDWLLDQALEIPGFFLASPEPLCADNSKYFQIFGFHYRPGRQTHCTANIWQSSYLPNEMVPLADVARTHPGGLSAFKSWAASRMSIHDEEALQHHHGIADIWKKFTFCFRAIGGLFYTEPIFRRCIPRLFQQLHDDGIKYVELRMALGHHPFYREGSETADADFLYFCRCFQEELDRYKSSPQGTAFWDARIIWTAIRSFPDQSIQNSMINCIECKEAYPSLIAGFDFVGQEDLGRPLIDLLPLCKWFRQQCSDRNLRIPFFLHAGECLGDGDSTDSNLVDAILLDSRRIGHAFSLYKHPLLIDLVKEKKILVEMCPISHEVLRLTSNIMMHPMPALLSRGVAVSLSNDDPAVLGHGKNGLSHDFYQVLAAFENVGLSGLATMAEDSIRWAAFQDETDLEWLERINEGSKGLKASRIAEWRSDFEHWCRWIVENFAVQSLDAD</sequence>
<evidence type="ECO:0000313" key="12">
    <source>
        <dbReference type="Proteomes" id="UP000034291"/>
    </source>
</evidence>
<comment type="catalytic activity">
    <reaction evidence="9">
        <text>adenosine + H2O + H(+) = inosine + NH4(+)</text>
        <dbReference type="Rhea" id="RHEA:24408"/>
        <dbReference type="ChEBI" id="CHEBI:15377"/>
        <dbReference type="ChEBI" id="CHEBI:15378"/>
        <dbReference type="ChEBI" id="CHEBI:16335"/>
        <dbReference type="ChEBI" id="CHEBI:17596"/>
        <dbReference type="ChEBI" id="CHEBI:28938"/>
        <dbReference type="EC" id="3.5.4.4"/>
    </reaction>
</comment>
<keyword evidence="12" id="KW-1185">Reference proteome</keyword>
<dbReference type="InterPro" id="IPR006330">
    <property type="entry name" value="Ado/ade_deaminase"/>
</dbReference>
<comment type="subcellular location">
    <subcellularLocation>
        <location evidence="2">Secreted</location>
    </subcellularLocation>
</comment>
<evidence type="ECO:0000259" key="10">
    <source>
        <dbReference type="Pfam" id="PF00962"/>
    </source>
</evidence>
<organism evidence="11 12">
    <name type="scientific">Aspergillus rambellii</name>
    <dbReference type="NCBI Taxonomy" id="308745"/>
    <lineage>
        <taxon>Eukaryota</taxon>
        <taxon>Fungi</taxon>
        <taxon>Dikarya</taxon>
        <taxon>Ascomycota</taxon>
        <taxon>Pezizomycotina</taxon>
        <taxon>Eurotiomycetes</taxon>
        <taxon>Eurotiomycetidae</taxon>
        <taxon>Eurotiales</taxon>
        <taxon>Aspergillaceae</taxon>
        <taxon>Aspergillus</taxon>
        <taxon>Aspergillus subgen. Nidulantes</taxon>
    </lineage>
</organism>
<dbReference type="InterPro" id="IPR001365">
    <property type="entry name" value="A_deaminase_dom"/>
</dbReference>
<evidence type="ECO:0000256" key="3">
    <source>
        <dbReference type="ARBA" id="ARBA00006083"/>
    </source>
</evidence>
<dbReference type="GO" id="GO:0046103">
    <property type="term" value="P:inosine biosynthetic process"/>
    <property type="evidence" value="ECO:0007669"/>
    <property type="project" value="TreeGrafter"/>
</dbReference>
<evidence type="ECO:0000256" key="5">
    <source>
        <dbReference type="ARBA" id="ARBA00022525"/>
    </source>
</evidence>
<dbReference type="GO" id="GO:0046872">
    <property type="term" value="F:metal ion binding"/>
    <property type="evidence" value="ECO:0007669"/>
    <property type="project" value="UniProtKB-KW"/>
</dbReference>
<dbReference type="Proteomes" id="UP000034291">
    <property type="component" value="Unassembled WGS sequence"/>
</dbReference>
<reference evidence="11 12" key="1">
    <citation type="submission" date="2015-02" db="EMBL/GenBank/DDBJ databases">
        <title>Draft Genome Sequences of Two Closely-Related Aflatoxigenic Aspergillus Species Obtained from the Cote d'Ivoire.</title>
        <authorList>
            <person name="Moore G.G."/>
            <person name="Beltz S.B."/>
            <person name="Mack B.M."/>
        </authorList>
    </citation>
    <scope>NUCLEOTIDE SEQUENCE [LARGE SCALE GENOMIC DNA]</scope>
    <source>
        <strain evidence="11 12">SRRC1468</strain>
    </source>
</reference>
<dbReference type="FunFam" id="3.20.20.140:FF:000017">
    <property type="entry name" value="Adenosine deaminase 2"/>
    <property type="match status" value="1"/>
</dbReference>
<dbReference type="EC" id="3.5.4.4" evidence="4"/>
<keyword evidence="7" id="KW-0732">Signal</keyword>
<dbReference type="GO" id="GO:0004000">
    <property type="term" value="F:adenosine deaminase activity"/>
    <property type="evidence" value="ECO:0007669"/>
    <property type="project" value="TreeGrafter"/>
</dbReference>
<dbReference type="STRING" id="308745.A0A0F8V2D9"/>
<feature type="domain" description="Adenosine deaminase" evidence="10">
    <location>
        <begin position="213"/>
        <end position="518"/>
    </location>
</feature>
<keyword evidence="5" id="KW-0964">Secreted</keyword>
<name>A0A0F8V2D9_9EURO</name>
<evidence type="ECO:0000256" key="7">
    <source>
        <dbReference type="ARBA" id="ARBA00022729"/>
    </source>
</evidence>
<dbReference type="AlphaFoldDB" id="A0A0F8V2D9"/>
<dbReference type="GO" id="GO:0005576">
    <property type="term" value="C:extracellular region"/>
    <property type="evidence" value="ECO:0007669"/>
    <property type="project" value="UniProtKB-SubCell"/>
</dbReference>
<evidence type="ECO:0000256" key="2">
    <source>
        <dbReference type="ARBA" id="ARBA00004613"/>
    </source>
</evidence>
<evidence type="ECO:0000313" key="11">
    <source>
        <dbReference type="EMBL" id="KKK25929.1"/>
    </source>
</evidence>
<dbReference type="Pfam" id="PF00962">
    <property type="entry name" value="A_deaminase"/>
    <property type="match status" value="1"/>
</dbReference>
<comment type="similarity">
    <text evidence="3">Belongs to the metallo-dependent hydrolases superfamily. Adenosine and AMP deaminases family. ADGF subfamily.</text>
</comment>
<evidence type="ECO:0000256" key="6">
    <source>
        <dbReference type="ARBA" id="ARBA00022723"/>
    </source>
</evidence>
<comment type="caution">
    <text evidence="11">The sequence shown here is derived from an EMBL/GenBank/DDBJ whole genome shotgun (WGS) entry which is preliminary data.</text>
</comment>
<dbReference type="InterPro" id="IPR032466">
    <property type="entry name" value="Metal_Hydrolase"/>
</dbReference>
<dbReference type="OrthoDB" id="7202371at2759"/>
<dbReference type="Gene3D" id="3.20.20.140">
    <property type="entry name" value="Metal-dependent hydrolases"/>
    <property type="match status" value="1"/>
</dbReference>
<dbReference type="EMBL" id="JZBS01000641">
    <property type="protein sequence ID" value="KKK25929.1"/>
    <property type="molecule type" value="Genomic_DNA"/>
</dbReference>
<evidence type="ECO:0000256" key="9">
    <source>
        <dbReference type="ARBA" id="ARBA00047764"/>
    </source>
</evidence>
<dbReference type="SUPFAM" id="SSF51556">
    <property type="entry name" value="Metallo-dependent hydrolases"/>
    <property type="match status" value="1"/>
</dbReference>
<evidence type="ECO:0000256" key="1">
    <source>
        <dbReference type="ARBA" id="ARBA00001947"/>
    </source>
</evidence>
<comment type="cofactor">
    <cofactor evidence="1">
        <name>Zn(2+)</name>
        <dbReference type="ChEBI" id="CHEBI:29105"/>
    </cofactor>
</comment>
<gene>
    <name evidence="11" type="ORF">ARAM_007151</name>
</gene>
<proteinExistence type="inferred from homology"/>